<accession>A0A150HGS6</accession>
<keyword evidence="2" id="KW-1185">Reference proteome</keyword>
<evidence type="ECO:0000313" key="2">
    <source>
        <dbReference type="Proteomes" id="UP000075357"/>
    </source>
</evidence>
<reference evidence="1 2" key="1">
    <citation type="submission" date="2016-01" db="EMBL/GenBank/DDBJ databases">
        <title>Draft genome sequences of Microbacterium laevaniformans LCDC 91-0039 and the type strain of Microbacterium hominis LCDC 84-209.</title>
        <authorList>
            <person name="Bernier A.-M."/>
            <person name="Bernard K."/>
        </authorList>
    </citation>
    <scope>NUCLEOTIDE SEQUENCE [LARGE SCALE GENOMIC DNA]</scope>
    <source>
        <strain evidence="1 2">LCDC 91-0039</strain>
    </source>
</reference>
<sequence length="56" mass="6013">MAARPRLRHPAPRWTGWVAIGISNETLTECAVAYQGVSTIFPAWTEPRSASTASAA</sequence>
<evidence type="ECO:0000313" key="1">
    <source>
        <dbReference type="EMBL" id="KXZ61326.1"/>
    </source>
</evidence>
<name>A0A150HGS6_9MICO</name>
<dbReference type="EMBL" id="LRAD01000020">
    <property type="protein sequence ID" value="KXZ61326.1"/>
    <property type="molecule type" value="Genomic_DNA"/>
</dbReference>
<gene>
    <name evidence="1" type="ORF">Mlaev_00750</name>
</gene>
<organism evidence="1 2">
    <name type="scientific">Microbacterium laevaniformans</name>
    <dbReference type="NCBI Taxonomy" id="36807"/>
    <lineage>
        <taxon>Bacteria</taxon>
        <taxon>Bacillati</taxon>
        <taxon>Actinomycetota</taxon>
        <taxon>Actinomycetes</taxon>
        <taxon>Micrococcales</taxon>
        <taxon>Microbacteriaceae</taxon>
        <taxon>Microbacterium</taxon>
    </lineage>
</organism>
<dbReference type="AlphaFoldDB" id="A0A150HGS6"/>
<proteinExistence type="predicted"/>
<comment type="caution">
    <text evidence="1">The sequence shown here is derived from an EMBL/GenBank/DDBJ whole genome shotgun (WGS) entry which is preliminary data.</text>
</comment>
<protein>
    <submittedName>
        <fullName evidence="1">Uncharacterized protein</fullName>
    </submittedName>
</protein>
<dbReference type="Proteomes" id="UP000075357">
    <property type="component" value="Unassembled WGS sequence"/>
</dbReference>